<organism evidence="2 3">
    <name type="scientific">Larinioides sclopetarius</name>
    <dbReference type="NCBI Taxonomy" id="280406"/>
    <lineage>
        <taxon>Eukaryota</taxon>
        <taxon>Metazoa</taxon>
        <taxon>Ecdysozoa</taxon>
        <taxon>Arthropoda</taxon>
        <taxon>Chelicerata</taxon>
        <taxon>Arachnida</taxon>
        <taxon>Araneae</taxon>
        <taxon>Araneomorphae</taxon>
        <taxon>Entelegynae</taxon>
        <taxon>Araneoidea</taxon>
        <taxon>Araneidae</taxon>
        <taxon>Larinioides</taxon>
    </lineage>
</organism>
<evidence type="ECO:0000256" key="1">
    <source>
        <dbReference type="SAM" id="Phobius"/>
    </source>
</evidence>
<comment type="caution">
    <text evidence="2">The sequence shown here is derived from an EMBL/GenBank/DDBJ whole genome shotgun (WGS) entry which is preliminary data.</text>
</comment>
<keyword evidence="1" id="KW-0812">Transmembrane</keyword>
<keyword evidence="1" id="KW-0472">Membrane</keyword>
<sequence>MTLYSVMFFVYTQGAENLKSCRIGNNFLFYVFNFKNLIIIVYKHFYKHAYFKLSDKLNLFLMS</sequence>
<evidence type="ECO:0000313" key="2">
    <source>
        <dbReference type="EMBL" id="CAL1301142.1"/>
    </source>
</evidence>
<reference evidence="2 3" key="1">
    <citation type="submission" date="2024-04" db="EMBL/GenBank/DDBJ databases">
        <authorList>
            <person name="Rising A."/>
            <person name="Reimegard J."/>
            <person name="Sonavane S."/>
            <person name="Akerstrom W."/>
            <person name="Nylinder S."/>
            <person name="Hedman E."/>
            <person name="Kallberg Y."/>
        </authorList>
    </citation>
    <scope>NUCLEOTIDE SEQUENCE [LARGE SCALE GENOMIC DNA]</scope>
</reference>
<gene>
    <name evidence="2" type="ORF">LARSCL_LOCUS22344</name>
</gene>
<keyword evidence="1" id="KW-1133">Transmembrane helix</keyword>
<feature type="transmembrane region" description="Helical" evidence="1">
    <location>
        <begin position="27"/>
        <end position="46"/>
    </location>
</feature>
<proteinExistence type="predicted"/>
<dbReference type="AlphaFoldDB" id="A0AAV2BZ38"/>
<dbReference type="Proteomes" id="UP001497382">
    <property type="component" value="Unassembled WGS sequence"/>
</dbReference>
<evidence type="ECO:0000313" key="3">
    <source>
        <dbReference type="Proteomes" id="UP001497382"/>
    </source>
</evidence>
<dbReference type="EMBL" id="CAXIEN010000627">
    <property type="protein sequence ID" value="CAL1301142.1"/>
    <property type="molecule type" value="Genomic_DNA"/>
</dbReference>
<name>A0AAV2BZ38_9ARAC</name>
<accession>A0AAV2BZ38</accession>
<keyword evidence="3" id="KW-1185">Reference proteome</keyword>
<protein>
    <submittedName>
        <fullName evidence="2">Uncharacterized protein</fullName>
    </submittedName>
</protein>